<dbReference type="InParanoid" id="S0EXS9"/>
<protein>
    <submittedName>
        <fullName evidence="1">Uncharacterized protein</fullName>
    </submittedName>
</protein>
<dbReference type="PATRIC" id="fig|1303518.3.peg.2812"/>
<dbReference type="EMBL" id="HF951689">
    <property type="protein sequence ID" value="CCW36499.1"/>
    <property type="molecule type" value="Genomic_DNA"/>
</dbReference>
<accession>S0EXS9</accession>
<dbReference type="AlphaFoldDB" id="S0EXS9"/>
<evidence type="ECO:0000313" key="2">
    <source>
        <dbReference type="Proteomes" id="UP000014227"/>
    </source>
</evidence>
<sequence length="144" mass="17093">MVEHSQYVWNRLDASYRVAGFVHYRFFPLRVRKPLKAFEHAYKTQQKPNMYVAIGYGGQGEFIMMWDFVEREEFHDLYLAGERVMPGLYRQVNGKREVWLEQEDVLPASLDGRVACYRRVYSWALIQQQRPVEETSSDHSLTVP</sequence>
<reference evidence="2" key="1">
    <citation type="submission" date="2013-03" db="EMBL/GenBank/DDBJ databases">
        <title>Genome sequence of Chthonomonas calidirosea, the first sequenced genome from the Armatimonadetes phylum (formally candidate division OP10).</title>
        <authorList>
            <person name="Lee K.C.Y."/>
            <person name="Morgan X.C."/>
            <person name="Dunfield P.F."/>
            <person name="Tamas I."/>
            <person name="Houghton K.M."/>
            <person name="Vyssotski M."/>
            <person name="Ryan J.L.J."/>
            <person name="Lagutin K."/>
            <person name="McDonald I.R."/>
            <person name="Stott M.B."/>
        </authorList>
    </citation>
    <scope>NUCLEOTIDE SEQUENCE [LARGE SCALE GENOMIC DNA]</scope>
    <source>
        <strain evidence="2">DSM 23976 / ICMP 18418 / T49</strain>
    </source>
</reference>
<dbReference type="KEGG" id="ccz:CCALI_02710"/>
<evidence type="ECO:0000313" key="1">
    <source>
        <dbReference type="EMBL" id="CCW36499.1"/>
    </source>
</evidence>
<dbReference type="Proteomes" id="UP000014227">
    <property type="component" value="Chromosome I"/>
</dbReference>
<keyword evidence="2" id="KW-1185">Reference proteome</keyword>
<gene>
    <name evidence="1" type="ORF">CCALI_02710</name>
</gene>
<name>S0EXS9_CHTCT</name>
<dbReference type="OrthoDB" id="10006633at2"/>
<dbReference type="HOGENOM" id="CLU_1793054_0_0_0"/>
<organism evidence="1 2">
    <name type="scientific">Chthonomonas calidirosea (strain DSM 23976 / ICMP 18418 / T49)</name>
    <dbReference type="NCBI Taxonomy" id="1303518"/>
    <lineage>
        <taxon>Bacteria</taxon>
        <taxon>Bacillati</taxon>
        <taxon>Armatimonadota</taxon>
        <taxon>Chthonomonadia</taxon>
        <taxon>Chthonomonadales</taxon>
        <taxon>Chthonomonadaceae</taxon>
        <taxon>Chthonomonas</taxon>
    </lineage>
</organism>
<dbReference type="STRING" id="454171.CP488_01380"/>
<proteinExistence type="predicted"/>